<evidence type="ECO:0000313" key="1">
    <source>
        <dbReference type="EMBL" id="KAL0567027.1"/>
    </source>
</evidence>
<dbReference type="Proteomes" id="UP001465976">
    <property type="component" value="Unassembled WGS sequence"/>
</dbReference>
<dbReference type="EMBL" id="JBAHYK010001697">
    <property type="protein sequence ID" value="KAL0567027.1"/>
    <property type="molecule type" value="Genomic_DNA"/>
</dbReference>
<organism evidence="1 2">
    <name type="scientific">Marasmius crinis-equi</name>
    <dbReference type="NCBI Taxonomy" id="585013"/>
    <lineage>
        <taxon>Eukaryota</taxon>
        <taxon>Fungi</taxon>
        <taxon>Dikarya</taxon>
        <taxon>Basidiomycota</taxon>
        <taxon>Agaricomycotina</taxon>
        <taxon>Agaricomycetes</taxon>
        <taxon>Agaricomycetidae</taxon>
        <taxon>Agaricales</taxon>
        <taxon>Marasmiineae</taxon>
        <taxon>Marasmiaceae</taxon>
        <taxon>Marasmius</taxon>
    </lineage>
</organism>
<gene>
    <name evidence="1" type="ORF">V5O48_014964</name>
</gene>
<name>A0ABR3EW48_9AGAR</name>
<accession>A0ABR3EW48</accession>
<evidence type="ECO:0000313" key="2">
    <source>
        <dbReference type="Proteomes" id="UP001465976"/>
    </source>
</evidence>
<comment type="caution">
    <text evidence="1">The sequence shown here is derived from an EMBL/GenBank/DDBJ whole genome shotgun (WGS) entry which is preliminary data.</text>
</comment>
<sequence length="151" mass="16660">MGVNDHIKRGTLKQALQAGLIPHGKPLNYLELPGLPSHDGFKATQLQMDIRAYQWTRELCKNRSYPVQIGNWHLVATTHCSHHAHIDTAGYATMIAPQIGAKLFFLLIPANDANTFEQANGSLLFAETAHNMENEVGMVVVPVLLRPGDVL</sequence>
<proteinExistence type="predicted"/>
<reference evidence="1 2" key="1">
    <citation type="submission" date="2024-02" db="EMBL/GenBank/DDBJ databases">
        <title>A draft genome for the cacao thread blight pathogen Marasmius crinis-equi.</title>
        <authorList>
            <person name="Cohen S.P."/>
            <person name="Baruah I.K."/>
            <person name="Amoako-Attah I."/>
            <person name="Bukari Y."/>
            <person name="Meinhardt L.W."/>
            <person name="Bailey B.A."/>
        </authorList>
    </citation>
    <scope>NUCLEOTIDE SEQUENCE [LARGE SCALE GENOMIC DNA]</scope>
    <source>
        <strain evidence="1 2">GH-76</strain>
    </source>
</reference>
<keyword evidence="2" id="KW-1185">Reference proteome</keyword>
<protein>
    <submittedName>
        <fullName evidence="1">Uncharacterized protein</fullName>
    </submittedName>
</protein>